<dbReference type="Gene3D" id="3.30.2010.10">
    <property type="entry name" value="Metalloproteases ('zincins'), catalytic domain"/>
    <property type="match status" value="1"/>
</dbReference>
<gene>
    <name evidence="5" type="ORF">B5F32_07260</name>
    <name evidence="2" type="ORF">ERS852560_01050</name>
    <name evidence="4" type="ORF">GKD54_09800</name>
    <name evidence="3" type="ORF">GKD58_14135</name>
</gene>
<reference evidence="2 6" key="1">
    <citation type="submission" date="2015-09" db="EMBL/GenBank/DDBJ databases">
        <authorList>
            <consortium name="Pathogen Informatics"/>
        </authorList>
    </citation>
    <scope>NUCLEOTIDE SEQUENCE [LARGE SCALE GENOMIC DNA]</scope>
    <source>
        <strain evidence="2 6">2789STDY5834948</strain>
    </source>
</reference>
<dbReference type="EMBL" id="WKMW01000014">
    <property type="protein sequence ID" value="MRY85379.1"/>
    <property type="molecule type" value="Genomic_DNA"/>
</dbReference>
<dbReference type="PANTHER" id="PTHR30399:SF1">
    <property type="entry name" value="UTP PYROPHOSPHATASE"/>
    <property type="match status" value="1"/>
</dbReference>
<dbReference type="AlphaFoldDB" id="A0A174SJN2"/>
<reference evidence="8 9" key="4">
    <citation type="journal article" date="2019" name="Nat. Med.">
        <title>A library of human gut bacterial isolates paired with longitudinal multiomics data enables mechanistic microbiome research.</title>
        <authorList>
            <person name="Poyet M."/>
            <person name="Groussin M."/>
            <person name="Gibbons S.M."/>
            <person name="Avila-Pacheco J."/>
            <person name="Jiang X."/>
            <person name="Kearney S.M."/>
            <person name="Perrotta A.R."/>
            <person name="Berdy B."/>
            <person name="Zhao S."/>
            <person name="Lieberman T.D."/>
            <person name="Swanson P.K."/>
            <person name="Smith M."/>
            <person name="Roesemann S."/>
            <person name="Alexander J.E."/>
            <person name="Rich S.A."/>
            <person name="Livny J."/>
            <person name="Vlamakis H."/>
            <person name="Clish C."/>
            <person name="Bullock K."/>
            <person name="Deik A."/>
            <person name="Scott J."/>
            <person name="Pierce K.A."/>
            <person name="Xavier R.J."/>
            <person name="Alm E.J."/>
        </authorList>
    </citation>
    <scope>NUCLEOTIDE SEQUENCE [LARGE SCALE GENOMIC DNA]</scope>
    <source>
        <strain evidence="4 9">BIOML-A10</strain>
        <strain evidence="3 8">BIOML-A11</strain>
    </source>
</reference>
<dbReference type="InterPro" id="IPR053136">
    <property type="entry name" value="UTP_pyrophosphatase-like"/>
</dbReference>
<evidence type="ECO:0000313" key="3">
    <source>
        <dbReference type="EMBL" id="MRY85379.1"/>
    </source>
</evidence>
<evidence type="ECO:0000313" key="9">
    <source>
        <dbReference type="Proteomes" id="UP000471216"/>
    </source>
</evidence>
<evidence type="ECO:0000313" key="4">
    <source>
        <dbReference type="EMBL" id="MRZ06507.1"/>
    </source>
</evidence>
<proteinExistence type="predicted"/>
<dbReference type="EMBL" id="NFJX01000005">
    <property type="protein sequence ID" value="OUP19977.1"/>
    <property type="molecule type" value="Genomic_DNA"/>
</dbReference>
<reference evidence="5" key="3">
    <citation type="journal article" date="2018" name="BMC Genomics">
        <title>Whole genome sequencing and function prediction of 133 gut anaerobes isolated from chicken caecum in pure cultures.</title>
        <authorList>
            <person name="Medvecky M."/>
            <person name="Cejkova D."/>
            <person name="Polansky O."/>
            <person name="Karasova D."/>
            <person name="Kubasova T."/>
            <person name="Cizek A."/>
            <person name="Rychlik I."/>
        </authorList>
    </citation>
    <scope>NUCLEOTIDE SEQUENCE</scope>
    <source>
        <strain evidence="5">An199</strain>
    </source>
</reference>
<organism evidence="2 6">
    <name type="scientific">Parabacteroides distasonis</name>
    <dbReference type="NCBI Taxonomy" id="823"/>
    <lineage>
        <taxon>Bacteria</taxon>
        <taxon>Pseudomonadati</taxon>
        <taxon>Bacteroidota</taxon>
        <taxon>Bacteroidia</taxon>
        <taxon>Bacteroidales</taxon>
        <taxon>Tannerellaceae</taxon>
        <taxon>Parabacteroides</taxon>
    </lineage>
</organism>
<evidence type="ECO:0000259" key="1">
    <source>
        <dbReference type="Pfam" id="PF01863"/>
    </source>
</evidence>
<dbReference type="Proteomes" id="UP000195950">
    <property type="component" value="Unassembled WGS sequence"/>
</dbReference>
<dbReference type="EMBL" id="CZBM01000003">
    <property type="protein sequence ID" value="CUP95390.1"/>
    <property type="molecule type" value="Genomic_DNA"/>
</dbReference>
<evidence type="ECO:0000313" key="2">
    <source>
        <dbReference type="EMBL" id="CUP95390.1"/>
    </source>
</evidence>
<accession>A0A174SJN2</accession>
<dbReference type="RefSeq" id="WP_057328029.1">
    <property type="nucleotide sequence ID" value="NZ_CZBM01000003.1"/>
</dbReference>
<dbReference type="Proteomes" id="UP000471216">
    <property type="component" value="Unassembled WGS sequence"/>
</dbReference>
<dbReference type="Proteomes" id="UP000450599">
    <property type="component" value="Unassembled WGS sequence"/>
</dbReference>
<reference evidence="7" key="2">
    <citation type="submission" date="2017-04" db="EMBL/GenBank/DDBJ databases">
        <title>Function of individual gut microbiota members based on whole genome sequencing of pure cultures obtained from chicken caecum.</title>
        <authorList>
            <person name="Medvecky M."/>
            <person name="Cejkova D."/>
            <person name="Polansky O."/>
            <person name="Karasova D."/>
            <person name="Kubasova T."/>
            <person name="Cizek A."/>
            <person name="Rychlik I."/>
        </authorList>
    </citation>
    <scope>NUCLEOTIDE SEQUENCE [LARGE SCALE GENOMIC DNA]</scope>
    <source>
        <strain evidence="7">An199</strain>
    </source>
</reference>
<name>A0A174SJN2_PARDI</name>
<evidence type="ECO:0000313" key="8">
    <source>
        <dbReference type="Proteomes" id="UP000450599"/>
    </source>
</evidence>
<sequence>MEKNIQDKDLGVITLRTTPRATRYTLKISKGKITATMPPGGDEKRMIAFIMENKPKLIKALQKHPARPLIDEQTQLQATTFRTHIFRTERENFYMRLEEGILHIACPLETCFEREEVQSLLKSMLEKAFRHEAKRLLPQRIARLAQQHGFTLTGVKINNSKTHWGSCTPRKSVNLSLYLMLLPWHLVDYVLLHELCHTIEMNHSERFWKLMDKVTDNQAIRLRTELKNYHML</sequence>
<dbReference type="CDD" id="cd07344">
    <property type="entry name" value="M48_yhfN_like"/>
    <property type="match status" value="1"/>
</dbReference>
<dbReference type="Pfam" id="PF01863">
    <property type="entry name" value="YgjP-like"/>
    <property type="match status" value="1"/>
</dbReference>
<evidence type="ECO:0000313" key="6">
    <source>
        <dbReference type="Proteomes" id="UP000095332"/>
    </source>
</evidence>
<dbReference type="PANTHER" id="PTHR30399">
    <property type="entry name" value="UNCHARACTERIZED PROTEIN YGJP"/>
    <property type="match status" value="1"/>
</dbReference>
<evidence type="ECO:0000313" key="5">
    <source>
        <dbReference type="EMBL" id="OUP19977.1"/>
    </source>
</evidence>
<feature type="domain" description="YgjP-like metallopeptidase" evidence="1">
    <location>
        <begin position="23"/>
        <end position="228"/>
    </location>
</feature>
<protein>
    <submittedName>
        <fullName evidence="3">DUF45 domain-containing protein</fullName>
    </submittedName>
    <submittedName>
        <fullName evidence="5">Peptidase</fullName>
    </submittedName>
    <submittedName>
        <fullName evidence="2">Protein of uncharacterized function DUF45</fullName>
    </submittedName>
</protein>
<dbReference type="InterPro" id="IPR002725">
    <property type="entry name" value="YgjP-like_metallopeptidase"/>
</dbReference>
<dbReference type="Proteomes" id="UP000095332">
    <property type="component" value="Unassembled WGS sequence"/>
</dbReference>
<evidence type="ECO:0000313" key="7">
    <source>
        <dbReference type="Proteomes" id="UP000195950"/>
    </source>
</evidence>
<dbReference type="EMBL" id="WKMX01000008">
    <property type="protein sequence ID" value="MRZ06507.1"/>
    <property type="molecule type" value="Genomic_DNA"/>
</dbReference>